<dbReference type="Proteomes" id="UP000596661">
    <property type="component" value="Chromosome 7"/>
</dbReference>
<reference evidence="1" key="2">
    <citation type="submission" date="2021-03" db="UniProtKB">
        <authorList>
            <consortium name="EnsemblPlants"/>
        </authorList>
    </citation>
    <scope>IDENTIFICATION</scope>
</reference>
<evidence type="ECO:0000313" key="1">
    <source>
        <dbReference type="EnsemblPlants" id="cds.evm.model.07.1011"/>
    </source>
</evidence>
<name>A0A803Q0X1_CANSA</name>
<protein>
    <submittedName>
        <fullName evidence="1">Uncharacterized protein</fullName>
    </submittedName>
</protein>
<proteinExistence type="predicted"/>
<sequence>MKREALFYAPVKRFENRLCFKDCSVSSPYMRKSYRCNDTSLTIANYSTKTCFNVVMQGSHIRIKLEKATKGRGESMCCGSRIGFGVWCAMGSSCSFVFCQTKEEEWPRVQLIWAGGFQGTPSVGRLWVVALCDNSLAMGEFSATVGDDRSPPEPQKVKPLSKGVIRAVGGSLESCGCLPLHEW</sequence>
<dbReference type="EnsemblPlants" id="evm.model.07.1011">
    <property type="protein sequence ID" value="cds.evm.model.07.1011"/>
    <property type="gene ID" value="evm.TU.07.1011"/>
</dbReference>
<dbReference type="AlphaFoldDB" id="A0A803Q0X1"/>
<keyword evidence="2" id="KW-1185">Reference proteome</keyword>
<evidence type="ECO:0000313" key="2">
    <source>
        <dbReference type="Proteomes" id="UP000596661"/>
    </source>
</evidence>
<dbReference type="EMBL" id="UZAU01000654">
    <property type="status" value="NOT_ANNOTATED_CDS"/>
    <property type="molecule type" value="Genomic_DNA"/>
</dbReference>
<reference evidence="1" key="1">
    <citation type="submission" date="2018-11" db="EMBL/GenBank/DDBJ databases">
        <authorList>
            <person name="Grassa J C."/>
        </authorList>
    </citation>
    <scope>NUCLEOTIDE SEQUENCE [LARGE SCALE GENOMIC DNA]</scope>
</reference>
<accession>A0A803Q0X1</accession>
<organism evidence="1 2">
    <name type="scientific">Cannabis sativa</name>
    <name type="common">Hemp</name>
    <name type="synonym">Marijuana</name>
    <dbReference type="NCBI Taxonomy" id="3483"/>
    <lineage>
        <taxon>Eukaryota</taxon>
        <taxon>Viridiplantae</taxon>
        <taxon>Streptophyta</taxon>
        <taxon>Embryophyta</taxon>
        <taxon>Tracheophyta</taxon>
        <taxon>Spermatophyta</taxon>
        <taxon>Magnoliopsida</taxon>
        <taxon>eudicotyledons</taxon>
        <taxon>Gunneridae</taxon>
        <taxon>Pentapetalae</taxon>
        <taxon>rosids</taxon>
        <taxon>fabids</taxon>
        <taxon>Rosales</taxon>
        <taxon>Cannabaceae</taxon>
        <taxon>Cannabis</taxon>
    </lineage>
</organism>
<dbReference type="Gramene" id="evm.model.07.1011">
    <property type="protein sequence ID" value="cds.evm.model.07.1011"/>
    <property type="gene ID" value="evm.TU.07.1011"/>
</dbReference>